<evidence type="ECO:0000313" key="3">
    <source>
        <dbReference type="EMBL" id="KAJ4460549.1"/>
    </source>
</evidence>
<feature type="region of interest" description="Disordered" evidence="1">
    <location>
        <begin position="270"/>
        <end position="298"/>
    </location>
</feature>
<evidence type="ECO:0000256" key="2">
    <source>
        <dbReference type="SAM" id="Phobius"/>
    </source>
</evidence>
<feature type="transmembrane region" description="Helical" evidence="2">
    <location>
        <begin position="314"/>
        <end position="334"/>
    </location>
</feature>
<keyword evidence="4" id="KW-1185">Reference proteome</keyword>
<proteinExistence type="predicted"/>
<keyword evidence="2" id="KW-0472">Membrane</keyword>
<comment type="caution">
    <text evidence="3">The sequence shown here is derived from an EMBL/GenBank/DDBJ whole genome shotgun (WGS) entry which is preliminary data.</text>
</comment>
<sequence>MQNFLIVLIIVVSALRLWDFIIRAVHAADAEPAFLIFIHGSFSANIYYAAYSFLIYLWAQFYFFLASPDVATGHRRTRWVIWTLVAFNVIQDVTTIMVVVTFYVDAFSEEAYEFCQNLDHYTYAAACWLAGVLHLLFPILLIRRRKAVFDHLTILSGGLSVPAGEPSHTSASTSPDGHGSDHNRAPAAQPLRELEPPAKAALLEQSPEEAAPGEDETGWERAALVVHPQEHLPTAAASATLPGPAAAAAAQAEEGLADGGGSFYMESGSFAMDGPIAPPPPGQPAAAPTRSPRRSVATLSGVPLRPKRKPRFTFSLKILLCSGVCAISFMTRGIMLVVMRFVISELLVACYQLVAEVTPSTFMLLVFSVTNFQAI</sequence>
<dbReference type="EMBL" id="JAPMOS010000012">
    <property type="protein sequence ID" value="KAJ4460549.1"/>
    <property type="molecule type" value="Genomic_DNA"/>
</dbReference>
<keyword evidence="2" id="KW-1133">Transmembrane helix</keyword>
<accession>A0ABQ8UT64</accession>
<gene>
    <name evidence="3" type="ORF">PAPYR_3175</name>
</gene>
<feature type="region of interest" description="Disordered" evidence="1">
    <location>
        <begin position="162"/>
        <end position="186"/>
    </location>
</feature>
<reference evidence="3" key="1">
    <citation type="journal article" date="2022" name="bioRxiv">
        <title>Genomics of Preaxostyla Flagellates Illuminates Evolutionary Transitions and the Path Towards Mitochondrial Loss.</title>
        <authorList>
            <person name="Novak L.V.F."/>
            <person name="Treitli S.C."/>
            <person name="Pyrih J."/>
            <person name="Halakuc P."/>
            <person name="Pipaliya S.V."/>
            <person name="Vacek V."/>
            <person name="Brzon O."/>
            <person name="Soukal P."/>
            <person name="Eme L."/>
            <person name="Dacks J.B."/>
            <person name="Karnkowska A."/>
            <person name="Elias M."/>
            <person name="Hampl V."/>
        </authorList>
    </citation>
    <scope>NUCLEOTIDE SEQUENCE</scope>
    <source>
        <strain evidence="3">RCP-MX</strain>
    </source>
</reference>
<feature type="transmembrane region" description="Helical" evidence="2">
    <location>
        <begin position="123"/>
        <end position="142"/>
    </location>
</feature>
<feature type="transmembrane region" description="Helical" evidence="2">
    <location>
        <begin position="46"/>
        <end position="67"/>
    </location>
</feature>
<keyword evidence="2" id="KW-0812">Transmembrane</keyword>
<feature type="transmembrane region" description="Helical" evidence="2">
    <location>
        <begin position="346"/>
        <end position="369"/>
    </location>
</feature>
<name>A0ABQ8UT64_9EUKA</name>
<organism evidence="3 4">
    <name type="scientific">Paratrimastix pyriformis</name>
    <dbReference type="NCBI Taxonomy" id="342808"/>
    <lineage>
        <taxon>Eukaryota</taxon>
        <taxon>Metamonada</taxon>
        <taxon>Preaxostyla</taxon>
        <taxon>Paratrimastigidae</taxon>
        <taxon>Paratrimastix</taxon>
    </lineage>
</organism>
<dbReference type="Proteomes" id="UP001141327">
    <property type="component" value="Unassembled WGS sequence"/>
</dbReference>
<evidence type="ECO:0000256" key="1">
    <source>
        <dbReference type="SAM" id="MobiDB-lite"/>
    </source>
</evidence>
<feature type="transmembrane region" description="Helical" evidence="2">
    <location>
        <begin position="79"/>
        <end position="103"/>
    </location>
</feature>
<protein>
    <recommendedName>
        <fullName evidence="5">THH1/TOM1/TOM3 domain-containing protein</fullName>
    </recommendedName>
</protein>
<evidence type="ECO:0008006" key="5">
    <source>
        <dbReference type="Google" id="ProtNLM"/>
    </source>
</evidence>
<evidence type="ECO:0000313" key="4">
    <source>
        <dbReference type="Proteomes" id="UP001141327"/>
    </source>
</evidence>